<evidence type="ECO:0000313" key="13">
    <source>
        <dbReference type="Proteomes" id="UP001224775"/>
    </source>
</evidence>
<keyword evidence="3" id="KW-0808">Transferase</keyword>
<comment type="catalytic activity">
    <reaction evidence="9">
        <text>L-seryl-[protein] + ATP = O-phospho-L-seryl-[protein] + ADP + H(+)</text>
        <dbReference type="Rhea" id="RHEA:17989"/>
        <dbReference type="Rhea" id="RHEA-COMP:9863"/>
        <dbReference type="Rhea" id="RHEA-COMP:11604"/>
        <dbReference type="ChEBI" id="CHEBI:15378"/>
        <dbReference type="ChEBI" id="CHEBI:29999"/>
        <dbReference type="ChEBI" id="CHEBI:30616"/>
        <dbReference type="ChEBI" id="CHEBI:83421"/>
        <dbReference type="ChEBI" id="CHEBI:456216"/>
        <dbReference type="EC" id="2.7.11.1"/>
    </reaction>
</comment>
<protein>
    <recommendedName>
        <fullName evidence="2">non-specific serine/threonine protein kinase</fullName>
        <ecNumber evidence="2">2.7.11.1</ecNumber>
    </recommendedName>
</protein>
<keyword evidence="6" id="KW-0418">Kinase</keyword>
<feature type="compositionally biased region" description="Low complexity" evidence="10">
    <location>
        <begin position="56"/>
        <end position="77"/>
    </location>
</feature>
<feature type="region of interest" description="Disordered" evidence="10">
    <location>
        <begin position="207"/>
        <end position="230"/>
    </location>
</feature>
<dbReference type="GO" id="GO:0016787">
    <property type="term" value="F:hydrolase activity"/>
    <property type="evidence" value="ECO:0007669"/>
    <property type="project" value="UniProtKB-KW"/>
</dbReference>
<feature type="compositionally biased region" description="Low complexity" evidence="10">
    <location>
        <begin position="325"/>
        <end position="335"/>
    </location>
</feature>
<dbReference type="PANTHER" id="PTHR12209:SF0">
    <property type="entry name" value="EKC_KEOPS COMPLEX SUBUNIT TP53RK"/>
    <property type="match status" value="1"/>
</dbReference>
<feature type="region of interest" description="Disordered" evidence="10">
    <location>
        <begin position="1"/>
        <end position="30"/>
    </location>
</feature>
<keyword evidence="4" id="KW-0819">tRNA processing</keyword>
<comment type="catalytic activity">
    <reaction evidence="8">
        <text>L-threonyl-[protein] + ATP = O-phospho-L-threonyl-[protein] + ADP + H(+)</text>
        <dbReference type="Rhea" id="RHEA:46608"/>
        <dbReference type="Rhea" id="RHEA-COMP:11060"/>
        <dbReference type="Rhea" id="RHEA-COMP:11605"/>
        <dbReference type="ChEBI" id="CHEBI:15378"/>
        <dbReference type="ChEBI" id="CHEBI:30013"/>
        <dbReference type="ChEBI" id="CHEBI:30616"/>
        <dbReference type="ChEBI" id="CHEBI:61977"/>
        <dbReference type="ChEBI" id="CHEBI:456216"/>
        <dbReference type="EC" id="2.7.11.1"/>
    </reaction>
</comment>
<dbReference type="GO" id="GO:0004674">
    <property type="term" value="F:protein serine/threonine kinase activity"/>
    <property type="evidence" value="ECO:0007669"/>
    <property type="project" value="UniProtKB-EC"/>
</dbReference>
<keyword evidence="5" id="KW-0547">Nucleotide-binding</keyword>
<keyword evidence="13" id="KW-1185">Reference proteome</keyword>
<feature type="compositionally biased region" description="Low complexity" evidence="10">
    <location>
        <begin position="91"/>
        <end position="106"/>
    </location>
</feature>
<evidence type="ECO:0000256" key="6">
    <source>
        <dbReference type="ARBA" id="ARBA00022777"/>
    </source>
</evidence>
<dbReference type="Gene3D" id="1.10.510.10">
    <property type="entry name" value="Transferase(Phosphotransferase) domain 1"/>
    <property type="match status" value="1"/>
</dbReference>
<dbReference type="GO" id="GO:0005524">
    <property type="term" value="F:ATP binding"/>
    <property type="evidence" value="ECO:0007669"/>
    <property type="project" value="UniProtKB-KW"/>
</dbReference>
<dbReference type="InterPro" id="IPR000719">
    <property type="entry name" value="Prot_kinase_dom"/>
</dbReference>
<gene>
    <name evidence="12" type="ORF">QTG54_006984</name>
</gene>
<accession>A0AAD8Y9T4</accession>
<sequence length="406" mass="43948">MVMSSSSTTITEPTAWYGPPPPPELTDNAASLELLSQGAEARVWLATIDISGAISKADGSTKSSSGGSKRSVHVGSGINVPQLSSLAQHPSPLSDESSSSSSSSQSVKVIVKERFPKKYRHPALDMSLTKSRTKGEARSLIRCKRAEVACPKVLAIANWSNLKDNDGNVHKKSETTKAGNVCTTSSCLFIEHVQGCTVRQYFEQRLESTATQDSPSSKRQRLEEEGDDSNLLEFKQQQDRVTTVIDSHTLCVAYNIGTLVGKMHAAGVVHGDLTTSNIMIQNPPPSTKDITNQETEERSWEADLVLIDFGLATSTNSTIVTTAAAASSNDASNNSKKPHKQQHSAEEKAVDLYVLERAFLSTHPESEPLVEEVLKGYREFFEGMGSNNDGCTEGRMGMLPRQFSIG</sequence>
<evidence type="ECO:0000256" key="5">
    <source>
        <dbReference type="ARBA" id="ARBA00022741"/>
    </source>
</evidence>
<evidence type="ECO:0000256" key="8">
    <source>
        <dbReference type="ARBA" id="ARBA00047899"/>
    </source>
</evidence>
<dbReference type="GO" id="GO:0005634">
    <property type="term" value="C:nucleus"/>
    <property type="evidence" value="ECO:0007669"/>
    <property type="project" value="TreeGrafter"/>
</dbReference>
<evidence type="ECO:0000256" key="10">
    <source>
        <dbReference type="SAM" id="MobiDB-lite"/>
    </source>
</evidence>
<evidence type="ECO:0000256" key="2">
    <source>
        <dbReference type="ARBA" id="ARBA00012513"/>
    </source>
</evidence>
<proteinExistence type="inferred from homology"/>
<name>A0AAD8Y9T4_9STRA</name>
<evidence type="ECO:0000256" key="7">
    <source>
        <dbReference type="ARBA" id="ARBA00022840"/>
    </source>
</evidence>
<evidence type="ECO:0000256" key="1">
    <source>
        <dbReference type="ARBA" id="ARBA00010630"/>
    </source>
</evidence>
<dbReference type="PROSITE" id="PS50011">
    <property type="entry name" value="PROTEIN_KINASE_DOM"/>
    <property type="match status" value="1"/>
</dbReference>
<dbReference type="PROSITE" id="PS00109">
    <property type="entry name" value="PROTEIN_KINASE_TYR"/>
    <property type="match status" value="1"/>
</dbReference>
<dbReference type="AlphaFoldDB" id="A0AAD8Y9T4"/>
<feature type="domain" description="Protein kinase" evidence="11">
    <location>
        <begin position="29"/>
        <end position="406"/>
    </location>
</feature>
<dbReference type="EC" id="2.7.11.1" evidence="2"/>
<feature type="compositionally biased region" description="Polar residues" evidence="10">
    <location>
        <begin position="207"/>
        <end position="217"/>
    </location>
</feature>
<dbReference type="Proteomes" id="UP001224775">
    <property type="component" value="Unassembled WGS sequence"/>
</dbReference>
<reference evidence="12" key="1">
    <citation type="submission" date="2023-06" db="EMBL/GenBank/DDBJ databases">
        <title>Survivors Of The Sea: Transcriptome response of Skeletonema marinoi to long-term dormancy.</title>
        <authorList>
            <person name="Pinder M.I.M."/>
            <person name="Kourtchenko O."/>
            <person name="Robertson E.K."/>
            <person name="Larsson T."/>
            <person name="Maumus F."/>
            <person name="Osuna-Cruz C.M."/>
            <person name="Vancaester E."/>
            <person name="Stenow R."/>
            <person name="Vandepoele K."/>
            <person name="Ploug H."/>
            <person name="Bruchert V."/>
            <person name="Godhe A."/>
            <person name="Topel M."/>
        </authorList>
    </citation>
    <scope>NUCLEOTIDE SEQUENCE</scope>
    <source>
        <strain evidence="12">R05AC</strain>
    </source>
</reference>
<evidence type="ECO:0000313" key="12">
    <source>
        <dbReference type="EMBL" id="KAK1742419.1"/>
    </source>
</evidence>
<feature type="region of interest" description="Disordered" evidence="10">
    <location>
        <begin position="325"/>
        <end position="346"/>
    </location>
</feature>
<feature type="compositionally biased region" description="Polar residues" evidence="10">
    <location>
        <begin position="1"/>
        <end position="12"/>
    </location>
</feature>
<feature type="region of interest" description="Disordered" evidence="10">
    <location>
        <begin position="56"/>
        <end position="107"/>
    </location>
</feature>
<evidence type="ECO:0000259" key="11">
    <source>
        <dbReference type="PROSITE" id="PS50011"/>
    </source>
</evidence>
<dbReference type="GO" id="GO:0000408">
    <property type="term" value="C:EKC/KEOPS complex"/>
    <property type="evidence" value="ECO:0007669"/>
    <property type="project" value="TreeGrafter"/>
</dbReference>
<dbReference type="GO" id="GO:0005829">
    <property type="term" value="C:cytosol"/>
    <property type="evidence" value="ECO:0007669"/>
    <property type="project" value="TreeGrafter"/>
</dbReference>
<comment type="caution">
    <text evidence="12">The sequence shown here is derived from an EMBL/GenBank/DDBJ whole genome shotgun (WGS) entry which is preliminary data.</text>
</comment>
<dbReference type="GO" id="GO:0008033">
    <property type="term" value="P:tRNA processing"/>
    <property type="evidence" value="ECO:0007669"/>
    <property type="project" value="UniProtKB-KW"/>
</dbReference>
<dbReference type="SUPFAM" id="SSF56112">
    <property type="entry name" value="Protein kinase-like (PK-like)"/>
    <property type="match status" value="1"/>
</dbReference>
<feature type="compositionally biased region" description="Polar residues" evidence="10">
    <location>
        <begin position="79"/>
        <end position="88"/>
    </location>
</feature>
<comment type="similarity">
    <text evidence="1">Belongs to the protein kinase superfamily. BUD32 family.</text>
</comment>
<dbReference type="GO" id="GO:0070525">
    <property type="term" value="P:tRNA threonylcarbamoyladenosine metabolic process"/>
    <property type="evidence" value="ECO:0007669"/>
    <property type="project" value="TreeGrafter"/>
</dbReference>
<keyword evidence="7" id="KW-0067">ATP-binding</keyword>
<dbReference type="Gene3D" id="3.30.200.20">
    <property type="entry name" value="Phosphorylase Kinase, domain 1"/>
    <property type="match status" value="1"/>
</dbReference>
<dbReference type="InterPro" id="IPR008266">
    <property type="entry name" value="Tyr_kinase_AS"/>
</dbReference>
<dbReference type="EMBL" id="JATAAI010000011">
    <property type="protein sequence ID" value="KAK1742419.1"/>
    <property type="molecule type" value="Genomic_DNA"/>
</dbReference>
<organism evidence="12 13">
    <name type="scientific">Skeletonema marinoi</name>
    <dbReference type="NCBI Taxonomy" id="267567"/>
    <lineage>
        <taxon>Eukaryota</taxon>
        <taxon>Sar</taxon>
        <taxon>Stramenopiles</taxon>
        <taxon>Ochrophyta</taxon>
        <taxon>Bacillariophyta</taxon>
        <taxon>Coscinodiscophyceae</taxon>
        <taxon>Thalassiosirophycidae</taxon>
        <taxon>Thalassiosirales</taxon>
        <taxon>Skeletonemataceae</taxon>
        <taxon>Skeletonema</taxon>
        <taxon>Skeletonema marinoi-dohrnii complex</taxon>
    </lineage>
</organism>
<dbReference type="PANTHER" id="PTHR12209">
    <property type="entry name" value="NON-SPECIFIC SERINE/THREONINE PROTEIN KINASE"/>
    <property type="match status" value="1"/>
</dbReference>
<evidence type="ECO:0000256" key="4">
    <source>
        <dbReference type="ARBA" id="ARBA00022694"/>
    </source>
</evidence>
<evidence type="ECO:0000256" key="9">
    <source>
        <dbReference type="ARBA" id="ARBA00048679"/>
    </source>
</evidence>
<dbReference type="InterPro" id="IPR011009">
    <property type="entry name" value="Kinase-like_dom_sf"/>
</dbReference>
<keyword evidence="12" id="KW-0378">Hydrolase</keyword>
<evidence type="ECO:0000256" key="3">
    <source>
        <dbReference type="ARBA" id="ARBA00022679"/>
    </source>
</evidence>